<dbReference type="Proteomes" id="UP000176634">
    <property type="component" value="Unassembled WGS sequence"/>
</dbReference>
<accession>A0A1F6PB72</accession>
<dbReference type="EMBL" id="MFRA01000001">
    <property type="protein sequence ID" value="OGH93409.1"/>
    <property type="molecule type" value="Genomic_DNA"/>
</dbReference>
<evidence type="ECO:0000313" key="1">
    <source>
        <dbReference type="EMBL" id="OGH93409.1"/>
    </source>
</evidence>
<dbReference type="AlphaFoldDB" id="A0A1F6PB72"/>
<gene>
    <name evidence="1" type="ORF">A2563_02260</name>
</gene>
<organism evidence="1 2">
    <name type="scientific">Candidatus Magasanikbacteria bacterium RIFOXYD1_FULL_40_23</name>
    <dbReference type="NCBI Taxonomy" id="1798705"/>
    <lineage>
        <taxon>Bacteria</taxon>
        <taxon>Candidatus Magasanikiibacteriota</taxon>
    </lineage>
</organism>
<comment type="caution">
    <text evidence="1">The sequence shown here is derived from an EMBL/GenBank/DDBJ whole genome shotgun (WGS) entry which is preliminary data.</text>
</comment>
<reference evidence="1 2" key="1">
    <citation type="journal article" date="2016" name="Nat. Commun.">
        <title>Thousands of microbial genomes shed light on interconnected biogeochemical processes in an aquifer system.</title>
        <authorList>
            <person name="Anantharaman K."/>
            <person name="Brown C.T."/>
            <person name="Hug L.A."/>
            <person name="Sharon I."/>
            <person name="Castelle C.J."/>
            <person name="Probst A.J."/>
            <person name="Thomas B.C."/>
            <person name="Singh A."/>
            <person name="Wilkins M.J."/>
            <person name="Karaoz U."/>
            <person name="Brodie E.L."/>
            <person name="Williams K.H."/>
            <person name="Hubbard S.S."/>
            <person name="Banfield J.F."/>
        </authorList>
    </citation>
    <scope>NUCLEOTIDE SEQUENCE [LARGE SCALE GENOMIC DNA]</scope>
</reference>
<sequence>MATSAICIATIIVALNHHTVVPTLIAKMGAFAQYLKEHLKGTALSPSAFPMLTVAADTPARSRRINA</sequence>
<proteinExistence type="predicted"/>
<name>A0A1F6PB72_9BACT</name>
<evidence type="ECO:0000313" key="2">
    <source>
        <dbReference type="Proteomes" id="UP000176634"/>
    </source>
</evidence>
<protein>
    <submittedName>
        <fullName evidence="1">Uncharacterized protein</fullName>
    </submittedName>
</protein>